<keyword evidence="8" id="KW-1185">Reference proteome</keyword>
<comment type="function">
    <text evidence="7">Putative phospholipase.</text>
</comment>
<dbReference type="InterPro" id="IPR007000">
    <property type="entry name" value="PLipase_B-like"/>
</dbReference>
<dbReference type="PANTHER" id="PTHR12370">
    <property type="entry name" value="PHOSPHOLIPASE B-RELATED"/>
    <property type="match status" value="1"/>
</dbReference>
<name>A0A914L5T2_MELIC</name>
<dbReference type="Proteomes" id="UP000887563">
    <property type="component" value="Unplaced"/>
</dbReference>
<evidence type="ECO:0000256" key="5">
    <source>
        <dbReference type="ARBA" id="ARBA00023098"/>
    </source>
</evidence>
<keyword evidence="4 7" id="KW-0442">Lipid degradation</keyword>
<evidence type="ECO:0000256" key="1">
    <source>
        <dbReference type="ARBA" id="ARBA00007835"/>
    </source>
</evidence>
<dbReference type="InterPro" id="IPR043041">
    <property type="entry name" value="PLipase_B-like_dom2"/>
</dbReference>
<protein>
    <recommendedName>
        <fullName evidence="7">Phospholipase B-like</fullName>
        <ecNumber evidence="7">3.1.1.-</ecNumber>
    </recommendedName>
</protein>
<dbReference type="GO" id="GO:0009395">
    <property type="term" value="P:phospholipid catabolic process"/>
    <property type="evidence" value="ECO:0007669"/>
    <property type="project" value="TreeGrafter"/>
</dbReference>
<dbReference type="EC" id="3.1.1.-" evidence="7"/>
<evidence type="ECO:0000256" key="2">
    <source>
        <dbReference type="ARBA" id="ARBA00022729"/>
    </source>
</evidence>
<organism evidence="8 9">
    <name type="scientific">Meloidogyne incognita</name>
    <name type="common">Southern root-knot nematode worm</name>
    <name type="synonym">Oxyuris incognita</name>
    <dbReference type="NCBI Taxonomy" id="6306"/>
    <lineage>
        <taxon>Eukaryota</taxon>
        <taxon>Metazoa</taxon>
        <taxon>Ecdysozoa</taxon>
        <taxon>Nematoda</taxon>
        <taxon>Chromadorea</taxon>
        <taxon>Rhabditida</taxon>
        <taxon>Tylenchina</taxon>
        <taxon>Tylenchomorpha</taxon>
        <taxon>Tylenchoidea</taxon>
        <taxon>Meloidogynidae</taxon>
        <taxon>Meloidogyninae</taxon>
        <taxon>Meloidogyne</taxon>
        <taxon>Meloidogyne incognita group</taxon>
    </lineage>
</organism>
<proteinExistence type="inferred from homology"/>
<comment type="similarity">
    <text evidence="1 7">Belongs to the phospholipase B-like family.</text>
</comment>
<evidence type="ECO:0000256" key="6">
    <source>
        <dbReference type="ARBA" id="ARBA00023180"/>
    </source>
</evidence>
<dbReference type="WBParaSite" id="Minc3s00277g09250">
    <property type="protein sequence ID" value="Minc3s00277g09250"/>
    <property type="gene ID" value="Minc3s00277g09250"/>
</dbReference>
<dbReference type="Pfam" id="PF04916">
    <property type="entry name" value="Phospholip_B"/>
    <property type="match status" value="1"/>
</dbReference>
<dbReference type="GO" id="GO:0004620">
    <property type="term" value="F:phospholipase activity"/>
    <property type="evidence" value="ECO:0007669"/>
    <property type="project" value="InterPro"/>
</dbReference>
<dbReference type="PANTHER" id="PTHR12370:SF3">
    <property type="entry name" value="PHOSPHOLIPASE B-LIKE 2-RELATED"/>
    <property type="match status" value="1"/>
</dbReference>
<reference evidence="9" key="1">
    <citation type="submission" date="2022-11" db="UniProtKB">
        <authorList>
            <consortium name="WormBaseParasite"/>
        </authorList>
    </citation>
    <scope>IDENTIFICATION</scope>
</reference>
<dbReference type="AlphaFoldDB" id="A0A914L5T2"/>
<dbReference type="Gene3D" id="1.10.439.20">
    <property type="entry name" value="Phospholipase B-like, domain 2"/>
    <property type="match status" value="1"/>
</dbReference>
<keyword evidence="5 7" id="KW-0443">Lipid metabolism</keyword>
<evidence type="ECO:0000313" key="9">
    <source>
        <dbReference type="WBParaSite" id="Minc3s00277g09250"/>
    </source>
</evidence>
<accession>A0A914L5T2</accession>
<keyword evidence="6" id="KW-0325">Glycoprotein</keyword>
<evidence type="ECO:0000256" key="7">
    <source>
        <dbReference type="RuleBase" id="RU364138"/>
    </source>
</evidence>
<sequence>MLLDLQKDYRIFSGLLTKNQIYLHYLNTASQICNNASKGYCDQLHNYIKTNLRWIKSKVNSLAKNDIYWRHVELTFTQLTGINDDNIFSKISPLTSASPEVPVPVGRSGIWFRFRSNLRFRRSSTPHP</sequence>
<evidence type="ECO:0000313" key="8">
    <source>
        <dbReference type="Proteomes" id="UP000887563"/>
    </source>
</evidence>
<evidence type="ECO:0000256" key="4">
    <source>
        <dbReference type="ARBA" id="ARBA00022963"/>
    </source>
</evidence>
<dbReference type="GO" id="GO:0005576">
    <property type="term" value="C:extracellular region"/>
    <property type="evidence" value="ECO:0007669"/>
    <property type="project" value="TreeGrafter"/>
</dbReference>
<evidence type="ECO:0000256" key="3">
    <source>
        <dbReference type="ARBA" id="ARBA00022801"/>
    </source>
</evidence>
<keyword evidence="3 7" id="KW-0378">Hydrolase</keyword>
<keyword evidence="2" id="KW-0732">Signal</keyword>